<organism evidence="2 3">
    <name type="scientific">Streblomastix strix</name>
    <dbReference type="NCBI Taxonomy" id="222440"/>
    <lineage>
        <taxon>Eukaryota</taxon>
        <taxon>Metamonada</taxon>
        <taxon>Preaxostyla</taxon>
        <taxon>Oxymonadida</taxon>
        <taxon>Streblomastigidae</taxon>
        <taxon>Streblomastix</taxon>
    </lineage>
</organism>
<name>A0A5J4UFL7_9EUKA</name>
<feature type="region of interest" description="Disordered" evidence="1">
    <location>
        <begin position="175"/>
        <end position="219"/>
    </location>
</feature>
<feature type="compositionally biased region" description="Polar residues" evidence="1">
    <location>
        <begin position="205"/>
        <end position="219"/>
    </location>
</feature>
<evidence type="ECO:0000313" key="2">
    <source>
        <dbReference type="EMBL" id="KAA6369566.1"/>
    </source>
</evidence>
<feature type="compositionally biased region" description="Low complexity" evidence="1">
    <location>
        <begin position="136"/>
        <end position="154"/>
    </location>
</feature>
<dbReference type="EMBL" id="SNRW01016239">
    <property type="protein sequence ID" value="KAA6369566.1"/>
    <property type="molecule type" value="Genomic_DNA"/>
</dbReference>
<dbReference type="Proteomes" id="UP000324800">
    <property type="component" value="Unassembled WGS sequence"/>
</dbReference>
<dbReference type="AlphaFoldDB" id="A0A5J4UFL7"/>
<feature type="non-terminal residue" evidence="2">
    <location>
        <position position="1"/>
    </location>
</feature>
<evidence type="ECO:0000313" key="3">
    <source>
        <dbReference type="Proteomes" id="UP000324800"/>
    </source>
</evidence>
<proteinExistence type="predicted"/>
<protein>
    <submittedName>
        <fullName evidence="2">Uncharacterized protein</fullName>
    </submittedName>
</protein>
<gene>
    <name evidence="2" type="ORF">EZS28_034907</name>
</gene>
<feature type="region of interest" description="Disordered" evidence="1">
    <location>
        <begin position="136"/>
        <end position="162"/>
    </location>
</feature>
<evidence type="ECO:0000256" key="1">
    <source>
        <dbReference type="SAM" id="MobiDB-lite"/>
    </source>
</evidence>
<accession>A0A5J4UFL7</accession>
<reference evidence="2 3" key="1">
    <citation type="submission" date="2019-03" db="EMBL/GenBank/DDBJ databases">
        <title>Single cell metagenomics reveals metabolic interactions within the superorganism composed of flagellate Streblomastix strix and complex community of Bacteroidetes bacteria on its surface.</title>
        <authorList>
            <person name="Treitli S.C."/>
            <person name="Kolisko M."/>
            <person name="Husnik F."/>
            <person name="Keeling P."/>
            <person name="Hampl V."/>
        </authorList>
    </citation>
    <scope>NUCLEOTIDE SEQUENCE [LARGE SCALE GENOMIC DNA]</scope>
    <source>
        <strain evidence="2">ST1C</strain>
    </source>
</reference>
<comment type="caution">
    <text evidence="2">The sequence shown here is derived from an EMBL/GenBank/DDBJ whole genome shotgun (WGS) entry which is preliminary data.</text>
</comment>
<sequence>LELRSGSCSPSLYAYAQNLQAKLDDYESQNARKISPGLEQPLKGQKVLIEMPVIEEGTLNQQITEYFINSKPVTIDFSSIPSDDPQLQGINWGVCGPPATIGLAQQGVEFPPQEILDLQKRQEQLLSRTSTGYTQSQSWISSKSSSSSLERPFSPQGSEASFPSHFSQFASSVSNLPNQNALPERISNVKPSQLQPIPQDKKTKPSSLHQQFIPNNKQT</sequence>